<dbReference type="PANTHER" id="PTHR43133">
    <property type="entry name" value="RNA POLYMERASE ECF-TYPE SIGMA FACTO"/>
    <property type="match status" value="1"/>
</dbReference>
<dbReference type="Gene3D" id="1.10.10.10">
    <property type="entry name" value="Winged helix-like DNA-binding domain superfamily/Winged helix DNA-binding domain"/>
    <property type="match status" value="1"/>
</dbReference>
<keyword evidence="2" id="KW-0805">Transcription regulation</keyword>
<protein>
    <submittedName>
        <fullName evidence="8">RNA polymerase sigma factor</fullName>
    </submittedName>
</protein>
<dbReference type="RefSeq" id="WP_254570110.1">
    <property type="nucleotide sequence ID" value="NZ_CP098502.1"/>
</dbReference>
<dbReference type="InterPro" id="IPR013249">
    <property type="entry name" value="RNA_pol_sigma70_r4_t2"/>
</dbReference>
<evidence type="ECO:0000256" key="1">
    <source>
        <dbReference type="ARBA" id="ARBA00010641"/>
    </source>
</evidence>
<evidence type="ECO:0000256" key="4">
    <source>
        <dbReference type="ARBA" id="ARBA00023125"/>
    </source>
</evidence>
<reference evidence="8 9" key="1">
    <citation type="submission" date="2022-06" db="EMBL/GenBank/DDBJ databases">
        <title>Paraconexibacter antarcticus.</title>
        <authorList>
            <person name="Kim C.S."/>
        </authorList>
    </citation>
    <scope>NUCLEOTIDE SEQUENCE [LARGE SCALE GENOMIC DNA]</scope>
    <source>
        <strain evidence="8 9">02-257</strain>
    </source>
</reference>
<organism evidence="8 9">
    <name type="scientific">Paraconexibacter antarcticus</name>
    <dbReference type="NCBI Taxonomy" id="2949664"/>
    <lineage>
        <taxon>Bacteria</taxon>
        <taxon>Bacillati</taxon>
        <taxon>Actinomycetota</taxon>
        <taxon>Thermoleophilia</taxon>
        <taxon>Solirubrobacterales</taxon>
        <taxon>Paraconexibacteraceae</taxon>
        <taxon>Paraconexibacter</taxon>
    </lineage>
</organism>
<keyword evidence="5" id="KW-0804">Transcription</keyword>
<keyword evidence="9" id="KW-1185">Reference proteome</keyword>
<dbReference type="InterPro" id="IPR014284">
    <property type="entry name" value="RNA_pol_sigma-70_dom"/>
</dbReference>
<dbReference type="Pfam" id="PF04542">
    <property type="entry name" value="Sigma70_r2"/>
    <property type="match status" value="1"/>
</dbReference>
<feature type="domain" description="RNA polymerase sigma factor 70 region 4 type 2" evidence="7">
    <location>
        <begin position="114"/>
        <end position="165"/>
    </location>
</feature>
<evidence type="ECO:0000256" key="5">
    <source>
        <dbReference type="ARBA" id="ARBA00023163"/>
    </source>
</evidence>
<dbReference type="CDD" id="cd06171">
    <property type="entry name" value="Sigma70_r4"/>
    <property type="match status" value="1"/>
</dbReference>
<dbReference type="InterPro" id="IPR036388">
    <property type="entry name" value="WH-like_DNA-bd_sf"/>
</dbReference>
<dbReference type="InterPro" id="IPR013325">
    <property type="entry name" value="RNA_pol_sigma_r2"/>
</dbReference>
<evidence type="ECO:0000313" key="9">
    <source>
        <dbReference type="Proteomes" id="UP001056035"/>
    </source>
</evidence>
<feature type="domain" description="RNA polymerase sigma-70 region 2" evidence="6">
    <location>
        <begin position="11"/>
        <end position="76"/>
    </location>
</feature>
<accession>A0ABY5DPK1</accession>
<comment type="similarity">
    <text evidence="1">Belongs to the sigma-70 factor family. ECF subfamily.</text>
</comment>
<keyword evidence="4" id="KW-0238">DNA-binding</keyword>
<name>A0ABY5DPK1_9ACTN</name>
<evidence type="ECO:0000259" key="7">
    <source>
        <dbReference type="Pfam" id="PF08281"/>
    </source>
</evidence>
<dbReference type="SUPFAM" id="SSF88946">
    <property type="entry name" value="Sigma2 domain of RNA polymerase sigma factors"/>
    <property type="match status" value="1"/>
</dbReference>
<dbReference type="Gene3D" id="1.10.1740.10">
    <property type="match status" value="1"/>
</dbReference>
<proteinExistence type="inferred from homology"/>
<sequence>MPLSPDDITQLYRLHARRLATFLVRRTHDPEVAMDLVAETFAIAIRDRRRFNGRNEDAGAWLFGIARNLLRHWYRDGSVERRALTRLGMQRPVLTDTDVERLLALTGSDDARARVAAQMASLPEEQRAAVELRVVEERSYDEVAIALGISAQAARARVSRGLRALAAVLEHDPELST</sequence>
<dbReference type="InterPro" id="IPR007627">
    <property type="entry name" value="RNA_pol_sigma70_r2"/>
</dbReference>
<gene>
    <name evidence="8" type="ORF">NBH00_18785</name>
</gene>
<dbReference type="InterPro" id="IPR013324">
    <property type="entry name" value="RNA_pol_sigma_r3/r4-like"/>
</dbReference>
<evidence type="ECO:0000256" key="2">
    <source>
        <dbReference type="ARBA" id="ARBA00023015"/>
    </source>
</evidence>
<keyword evidence="3" id="KW-0731">Sigma factor</keyword>
<dbReference type="SUPFAM" id="SSF88659">
    <property type="entry name" value="Sigma3 and sigma4 domains of RNA polymerase sigma factors"/>
    <property type="match status" value="1"/>
</dbReference>
<dbReference type="NCBIfam" id="TIGR02937">
    <property type="entry name" value="sigma70-ECF"/>
    <property type="match status" value="1"/>
</dbReference>
<evidence type="ECO:0000256" key="3">
    <source>
        <dbReference type="ARBA" id="ARBA00023082"/>
    </source>
</evidence>
<evidence type="ECO:0000313" key="8">
    <source>
        <dbReference type="EMBL" id="UTI63385.1"/>
    </source>
</evidence>
<dbReference type="Proteomes" id="UP001056035">
    <property type="component" value="Chromosome"/>
</dbReference>
<dbReference type="EMBL" id="CP098502">
    <property type="protein sequence ID" value="UTI63385.1"/>
    <property type="molecule type" value="Genomic_DNA"/>
</dbReference>
<dbReference type="PANTHER" id="PTHR43133:SF8">
    <property type="entry name" value="RNA POLYMERASE SIGMA FACTOR HI_1459-RELATED"/>
    <property type="match status" value="1"/>
</dbReference>
<dbReference type="Pfam" id="PF08281">
    <property type="entry name" value="Sigma70_r4_2"/>
    <property type="match status" value="1"/>
</dbReference>
<evidence type="ECO:0000259" key="6">
    <source>
        <dbReference type="Pfam" id="PF04542"/>
    </source>
</evidence>
<dbReference type="InterPro" id="IPR039425">
    <property type="entry name" value="RNA_pol_sigma-70-like"/>
</dbReference>